<dbReference type="EMBL" id="JAGGLD010000001">
    <property type="protein sequence ID" value="MBP1999175.1"/>
    <property type="molecule type" value="Genomic_DNA"/>
</dbReference>
<accession>A0ABS4JBS9</accession>
<sequence length="47" mass="5264">MNGKVMYSVLLSIKRIGDGGSLIECLHEQAPWSMINRKSGFSRRAPE</sequence>
<evidence type="ECO:0000313" key="2">
    <source>
        <dbReference type="Proteomes" id="UP001519288"/>
    </source>
</evidence>
<reference evidence="1 2" key="1">
    <citation type="submission" date="2021-03" db="EMBL/GenBank/DDBJ databases">
        <title>Genomic Encyclopedia of Type Strains, Phase IV (KMG-IV): sequencing the most valuable type-strain genomes for metagenomic binning, comparative biology and taxonomic classification.</title>
        <authorList>
            <person name="Goeker M."/>
        </authorList>
    </citation>
    <scope>NUCLEOTIDE SEQUENCE [LARGE SCALE GENOMIC DNA]</scope>
    <source>
        <strain evidence="1 2">DSM 26806</strain>
    </source>
</reference>
<evidence type="ECO:0008006" key="3">
    <source>
        <dbReference type="Google" id="ProtNLM"/>
    </source>
</evidence>
<comment type="caution">
    <text evidence="1">The sequence shown here is derived from an EMBL/GenBank/DDBJ whole genome shotgun (WGS) entry which is preliminary data.</text>
</comment>
<name>A0ABS4JBS9_9BACL</name>
<organism evidence="1 2">
    <name type="scientific">Paenibacillus shirakamiensis</name>
    <dbReference type="NCBI Taxonomy" id="1265935"/>
    <lineage>
        <taxon>Bacteria</taxon>
        <taxon>Bacillati</taxon>
        <taxon>Bacillota</taxon>
        <taxon>Bacilli</taxon>
        <taxon>Bacillales</taxon>
        <taxon>Paenibacillaceae</taxon>
        <taxon>Paenibacillus</taxon>
    </lineage>
</organism>
<proteinExistence type="predicted"/>
<keyword evidence="2" id="KW-1185">Reference proteome</keyword>
<evidence type="ECO:0000313" key="1">
    <source>
        <dbReference type="EMBL" id="MBP1999175.1"/>
    </source>
</evidence>
<dbReference type="Proteomes" id="UP001519288">
    <property type="component" value="Unassembled WGS sequence"/>
</dbReference>
<protein>
    <recommendedName>
        <fullName evidence="3">Transposase</fullName>
    </recommendedName>
</protein>
<gene>
    <name evidence="1" type="ORF">J2Z69_000194</name>
</gene>